<dbReference type="HOGENOM" id="CLU_1503924_0_0_1"/>
<feature type="region of interest" description="Disordered" evidence="1">
    <location>
        <begin position="1"/>
        <end position="71"/>
    </location>
</feature>
<reference evidence="3" key="2">
    <citation type="submission" date="2015-01" db="EMBL/GenBank/DDBJ databases">
        <title>Evolutionary Origins and Diversification of the Mycorrhizal Mutualists.</title>
        <authorList>
            <consortium name="DOE Joint Genome Institute"/>
            <consortium name="Mycorrhizal Genomics Consortium"/>
            <person name="Kohler A."/>
            <person name="Kuo A."/>
            <person name="Nagy L.G."/>
            <person name="Floudas D."/>
            <person name="Copeland A."/>
            <person name="Barry K.W."/>
            <person name="Cichocki N."/>
            <person name="Veneault-Fourrey C."/>
            <person name="LaButti K."/>
            <person name="Lindquist E.A."/>
            <person name="Lipzen A."/>
            <person name="Lundell T."/>
            <person name="Morin E."/>
            <person name="Murat C."/>
            <person name="Riley R."/>
            <person name="Ohm R."/>
            <person name="Sun H."/>
            <person name="Tunlid A."/>
            <person name="Henrissat B."/>
            <person name="Grigoriev I.V."/>
            <person name="Hibbett D.S."/>
            <person name="Martin F."/>
        </authorList>
    </citation>
    <scope>NUCLEOTIDE SEQUENCE [LARGE SCALE GENOMIC DNA]</scope>
    <source>
        <strain evidence="3">ATCC 200175</strain>
    </source>
</reference>
<sequence>MAVTNPNDKDNTPPEPPPPAPPAPPYPERRPHNNNDLKTCKMAAQRMCADALHDPGGQTNSPGSKPPSVQLEGERIRLMSLYVEVDDAETVDDHTHEPTEPLDEEKGSNQIELKLRTSRESSRVDETDGKGDEGTKMKGEKLKEVENEARDQSEGKGCQRDGRMCDMGSATSGTSHNSK</sequence>
<feature type="compositionally biased region" description="Polar residues" evidence="1">
    <location>
        <begin position="169"/>
        <end position="179"/>
    </location>
</feature>
<feature type="compositionally biased region" description="Pro residues" evidence="1">
    <location>
        <begin position="13"/>
        <end position="26"/>
    </location>
</feature>
<dbReference type="Proteomes" id="UP000053647">
    <property type="component" value="Unassembled WGS sequence"/>
</dbReference>
<dbReference type="EMBL" id="KN819491">
    <property type="protein sequence ID" value="KIJ09204.1"/>
    <property type="molecule type" value="Genomic_DNA"/>
</dbReference>
<protein>
    <submittedName>
        <fullName evidence="2">Uncharacterized protein</fullName>
    </submittedName>
</protein>
<dbReference type="AlphaFoldDB" id="A0A0C9SPT3"/>
<reference evidence="2 3" key="1">
    <citation type="submission" date="2014-06" db="EMBL/GenBank/DDBJ databases">
        <authorList>
            <consortium name="DOE Joint Genome Institute"/>
            <person name="Kuo A."/>
            <person name="Kohler A."/>
            <person name="Nagy L.G."/>
            <person name="Floudas D."/>
            <person name="Copeland A."/>
            <person name="Barry K.W."/>
            <person name="Cichocki N."/>
            <person name="Veneault-Fourrey C."/>
            <person name="LaButti K."/>
            <person name="Lindquist E.A."/>
            <person name="Lipzen A."/>
            <person name="Lundell T."/>
            <person name="Morin E."/>
            <person name="Murat C."/>
            <person name="Sun H."/>
            <person name="Tunlid A."/>
            <person name="Henrissat B."/>
            <person name="Grigoriev I.V."/>
            <person name="Hibbett D.S."/>
            <person name="Martin F."/>
            <person name="Nordberg H.P."/>
            <person name="Cantor M.N."/>
            <person name="Hua S.X."/>
        </authorList>
    </citation>
    <scope>NUCLEOTIDE SEQUENCE [LARGE SCALE GENOMIC DNA]</scope>
    <source>
        <strain evidence="2 3">ATCC 200175</strain>
    </source>
</reference>
<feature type="region of interest" description="Disordered" evidence="1">
    <location>
        <begin position="86"/>
        <end position="179"/>
    </location>
</feature>
<feature type="compositionally biased region" description="Basic and acidic residues" evidence="1">
    <location>
        <begin position="27"/>
        <end position="39"/>
    </location>
</feature>
<evidence type="ECO:0000256" key="1">
    <source>
        <dbReference type="SAM" id="MobiDB-lite"/>
    </source>
</evidence>
<keyword evidence="3" id="KW-1185">Reference proteome</keyword>
<proteinExistence type="predicted"/>
<organism evidence="2 3">
    <name type="scientific">Paxillus involutus ATCC 200175</name>
    <dbReference type="NCBI Taxonomy" id="664439"/>
    <lineage>
        <taxon>Eukaryota</taxon>
        <taxon>Fungi</taxon>
        <taxon>Dikarya</taxon>
        <taxon>Basidiomycota</taxon>
        <taxon>Agaricomycotina</taxon>
        <taxon>Agaricomycetes</taxon>
        <taxon>Agaricomycetidae</taxon>
        <taxon>Boletales</taxon>
        <taxon>Paxilineae</taxon>
        <taxon>Paxillaceae</taxon>
        <taxon>Paxillus</taxon>
    </lineage>
</organism>
<evidence type="ECO:0000313" key="2">
    <source>
        <dbReference type="EMBL" id="KIJ09204.1"/>
    </source>
</evidence>
<feature type="compositionally biased region" description="Basic and acidic residues" evidence="1">
    <location>
        <begin position="91"/>
        <end position="164"/>
    </location>
</feature>
<evidence type="ECO:0000313" key="3">
    <source>
        <dbReference type="Proteomes" id="UP000053647"/>
    </source>
</evidence>
<name>A0A0C9SPT3_PAXIN</name>
<accession>A0A0C9SPT3</accession>
<gene>
    <name evidence="2" type="ORF">PAXINDRAFT_17700</name>
</gene>